<evidence type="ECO:0000256" key="6">
    <source>
        <dbReference type="ARBA" id="ARBA00022889"/>
    </source>
</evidence>
<dbReference type="PANTHER" id="PTHR46145:SF3">
    <property type="entry name" value="HEPARANASE"/>
    <property type="match status" value="1"/>
</dbReference>
<evidence type="ECO:0000256" key="1">
    <source>
        <dbReference type="ARBA" id="ARBA00004613"/>
    </source>
</evidence>
<protein>
    <recommendedName>
        <fullName evidence="11">Heparanase</fullName>
        <ecNumber evidence="10">3.2.1.166</ecNumber>
    </recommendedName>
</protein>
<dbReference type="InterPro" id="IPR017853">
    <property type="entry name" value="GH"/>
</dbReference>
<feature type="chain" id="PRO_5040256469" description="Heparanase" evidence="13">
    <location>
        <begin position="22"/>
        <end position="479"/>
    </location>
</feature>
<dbReference type="Proteomes" id="UP001148018">
    <property type="component" value="Unassembled WGS sequence"/>
</dbReference>
<dbReference type="GO" id="GO:0016020">
    <property type="term" value="C:membrane"/>
    <property type="evidence" value="ECO:0007669"/>
    <property type="project" value="InterPro"/>
</dbReference>
<dbReference type="OrthoDB" id="726732at2759"/>
<evidence type="ECO:0000256" key="7">
    <source>
        <dbReference type="ARBA" id="ARBA00023157"/>
    </source>
</evidence>
<dbReference type="Gene3D" id="3.20.20.80">
    <property type="entry name" value="Glycosidases"/>
    <property type="match status" value="1"/>
</dbReference>
<comment type="caution">
    <text evidence="14">The sequence shown here is derived from an EMBL/GenBank/DDBJ whole genome shotgun (WGS) entry which is preliminary data.</text>
</comment>
<dbReference type="GO" id="GO:0016798">
    <property type="term" value="F:hydrolase activity, acting on glycosyl bonds"/>
    <property type="evidence" value="ECO:0007669"/>
    <property type="project" value="InterPro"/>
</dbReference>
<evidence type="ECO:0000256" key="10">
    <source>
        <dbReference type="ARBA" id="ARBA00039100"/>
    </source>
</evidence>
<dbReference type="GO" id="GO:0060055">
    <property type="term" value="P:angiogenesis involved in wound healing"/>
    <property type="evidence" value="ECO:0007669"/>
    <property type="project" value="TreeGrafter"/>
</dbReference>
<keyword evidence="6" id="KW-0130">Cell adhesion</keyword>
<reference evidence="14" key="1">
    <citation type="submission" date="2022-07" db="EMBL/GenBank/DDBJ databases">
        <title>Chromosome-level genome of Muraenolepis orangiensis.</title>
        <authorList>
            <person name="Kim J."/>
        </authorList>
    </citation>
    <scope>NUCLEOTIDE SEQUENCE</scope>
    <source>
        <strain evidence="14">KU_S4_2022</strain>
        <tissue evidence="14">Muscle</tissue>
    </source>
</reference>
<evidence type="ECO:0000256" key="13">
    <source>
        <dbReference type="SAM" id="SignalP"/>
    </source>
</evidence>
<gene>
    <name evidence="14" type="ORF">NHX12_028131</name>
</gene>
<comment type="catalytic activity">
    <reaction evidence="9">
        <text>endohydrolysis of (1-&gt;4)-beta-D-glycosidic bonds of heparan sulfate chains in heparan sulfate proteoglycan.</text>
        <dbReference type="EC" id="3.2.1.166"/>
    </reaction>
</comment>
<dbReference type="GO" id="GO:0005615">
    <property type="term" value="C:extracellular space"/>
    <property type="evidence" value="ECO:0007669"/>
    <property type="project" value="TreeGrafter"/>
</dbReference>
<dbReference type="EC" id="3.2.1.166" evidence="10"/>
<dbReference type="AlphaFoldDB" id="A0A9Q0IPX7"/>
<evidence type="ECO:0000256" key="11">
    <source>
        <dbReference type="ARBA" id="ARBA00040414"/>
    </source>
</evidence>
<keyword evidence="7" id="KW-1015">Disulfide bond</keyword>
<feature type="signal peptide" evidence="13">
    <location>
        <begin position="1"/>
        <end position="21"/>
    </location>
</feature>
<sequence length="479" mass="53573">MIPVVLLVVCVLQLLALSSEGFNAVVVVVDTDSNGLDSTWTVEARLSVDLSRVVRKVDVRFLSVAIDASLVEEEKFMYMLGSPKLRTLANALTPSYLRFGGTRQDFMVFNPEKVYTQSHGYDHQLKPGLRGDSCKKTELPPLLEKRLKKQWALQQVLLREEDLQRKYRRVKFTEYSVDLLTSFANCTEMDLIFGLNALLRTADNIWNSSNARSLIQYCESKQYRISWELGNEPNSYQKKAGIQVGGAQLGADFVHLREILRKSKLYHNTGLYGPDIGQPRDHRKDLLQGYYVNGREATLADFISPEVLDSLGVKISEVLETVQQLSPAGFMWLDKLGLAAKMGLDVVVRQVLIGSGTYHLVDDNLDPLPDYWLSVLYKRLVGPEVLSIDALPGAGLPGQRKKVRVYLHCANRNRGYGKGALTLIAMNLGARPSRLTLPAQTALGTVDAFVLQSDRPHEEGLYSRYTPPPPPIPALLLED</sequence>
<comment type="similarity">
    <text evidence="2">Belongs to the glycosyl hydrolase 79 family.</text>
</comment>
<evidence type="ECO:0000256" key="3">
    <source>
        <dbReference type="ARBA" id="ARBA00022525"/>
    </source>
</evidence>
<comment type="subcellular location">
    <subcellularLocation>
        <location evidence="1">Secreted</location>
    </subcellularLocation>
</comment>
<dbReference type="InterPro" id="IPR005199">
    <property type="entry name" value="Glyco_hydro_79"/>
</dbReference>
<dbReference type="GO" id="GO:0031012">
    <property type="term" value="C:extracellular matrix"/>
    <property type="evidence" value="ECO:0007669"/>
    <property type="project" value="TreeGrafter"/>
</dbReference>
<organism evidence="14 15">
    <name type="scientific">Muraenolepis orangiensis</name>
    <name type="common">Patagonian moray cod</name>
    <dbReference type="NCBI Taxonomy" id="630683"/>
    <lineage>
        <taxon>Eukaryota</taxon>
        <taxon>Metazoa</taxon>
        <taxon>Chordata</taxon>
        <taxon>Craniata</taxon>
        <taxon>Vertebrata</taxon>
        <taxon>Euteleostomi</taxon>
        <taxon>Actinopterygii</taxon>
        <taxon>Neopterygii</taxon>
        <taxon>Teleostei</taxon>
        <taxon>Neoteleostei</taxon>
        <taxon>Acanthomorphata</taxon>
        <taxon>Zeiogadaria</taxon>
        <taxon>Gadariae</taxon>
        <taxon>Gadiformes</taxon>
        <taxon>Muraenolepidoidei</taxon>
        <taxon>Muraenolepididae</taxon>
        <taxon>Muraenolepis</taxon>
    </lineage>
</organism>
<keyword evidence="5" id="KW-0378">Hydrolase</keyword>
<feature type="region of interest" description="Disordered" evidence="12">
    <location>
        <begin position="459"/>
        <end position="479"/>
    </location>
</feature>
<evidence type="ECO:0000256" key="4">
    <source>
        <dbReference type="ARBA" id="ARBA00022729"/>
    </source>
</evidence>
<evidence type="ECO:0000313" key="14">
    <source>
        <dbReference type="EMBL" id="KAJ3606088.1"/>
    </source>
</evidence>
<proteinExistence type="inferred from homology"/>
<evidence type="ECO:0000256" key="9">
    <source>
        <dbReference type="ARBA" id="ARBA00036917"/>
    </source>
</evidence>
<evidence type="ECO:0000256" key="2">
    <source>
        <dbReference type="ARBA" id="ARBA00009800"/>
    </source>
</evidence>
<keyword evidence="15" id="KW-1185">Reference proteome</keyword>
<evidence type="ECO:0000256" key="12">
    <source>
        <dbReference type="SAM" id="MobiDB-lite"/>
    </source>
</evidence>
<dbReference type="EMBL" id="JANIIK010000043">
    <property type="protein sequence ID" value="KAJ3606088.1"/>
    <property type="molecule type" value="Genomic_DNA"/>
</dbReference>
<dbReference type="PANTHER" id="PTHR46145">
    <property type="entry name" value="HEPARANASE"/>
    <property type="match status" value="1"/>
</dbReference>
<dbReference type="Pfam" id="PF03662">
    <property type="entry name" value="Glyco_hydro_79n"/>
    <property type="match status" value="1"/>
</dbReference>
<dbReference type="SUPFAM" id="SSF51445">
    <property type="entry name" value="(Trans)glycosidases"/>
    <property type="match status" value="1"/>
</dbReference>
<name>A0A9Q0IPX7_9TELE</name>
<accession>A0A9Q0IPX7</accession>
<evidence type="ECO:0000256" key="5">
    <source>
        <dbReference type="ARBA" id="ARBA00022801"/>
    </source>
</evidence>
<keyword evidence="4 13" id="KW-0732">Signal</keyword>
<evidence type="ECO:0000313" key="15">
    <source>
        <dbReference type="Proteomes" id="UP001148018"/>
    </source>
</evidence>
<keyword evidence="3" id="KW-0964">Secreted</keyword>
<evidence type="ECO:0000256" key="8">
    <source>
        <dbReference type="ARBA" id="ARBA00023180"/>
    </source>
</evidence>
<dbReference type="GO" id="GO:0007160">
    <property type="term" value="P:cell-matrix adhesion"/>
    <property type="evidence" value="ECO:0007669"/>
    <property type="project" value="TreeGrafter"/>
</dbReference>
<keyword evidence="8" id="KW-0325">Glycoprotein</keyword>